<protein>
    <recommendedName>
        <fullName evidence="1">Helix-hairpin-helix DNA-binding motif class 1 domain-containing protein</fullName>
    </recommendedName>
</protein>
<organism evidence="2 3">
    <name type="scientific">Nitrospira defluvii</name>
    <dbReference type="NCBI Taxonomy" id="330214"/>
    <lineage>
        <taxon>Bacteria</taxon>
        <taxon>Pseudomonadati</taxon>
        <taxon>Nitrospirota</taxon>
        <taxon>Nitrospiria</taxon>
        <taxon>Nitrospirales</taxon>
        <taxon>Nitrospiraceae</taxon>
        <taxon>Nitrospira</taxon>
    </lineage>
</organism>
<name>A0ABM8RQU9_9BACT</name>
<dbReference type="InterPro" id="IPR010994">
    <property type="entry name" value="RuvA_2-like"/>
</dbReference>
<dbReference type="InterPro" id="IPR051675">
    <property type="entry name" value="Endo/Exo/Phosphatase_dom_1"/>
</dbReference>
<dbReference type="SMART" id="SM00278">
    <property type="entry name" value="HhH1"/>
    <property type="match status" value="2"/>
</dbReference>
<feature type="domain" description="Helix-hairpin-helix DNA-binding motif class 1" evidence="1">
    <location>
        <begin position="146"/>
        <end position="165"/>
    </location>
</feature>
<comment type="caution">
    <text evidence="2">The sequence shown here is derived from an EMBL/GenBank/DDBJ whole genome shotgun (WGS) entry which is preliminary data.</text>
</comment>
<evidence type="ECO:0000313" key="3">
    <source>
        <dbReference type="Proteomes" id="UP000675880"/>
    </source>
</evidence>
<dbReference type="PANTHER" id="PTHR21180:SF32">
    <property type="entry name" value="ENDONUCLEASE_EXONUCLEASE_PHOSPHATASE FAMILY DOMAIN-CONTAINING PROTEIN 1"/>
    <property type="match status" value="1"/>
</dbReference>
<keyword evidence="3" id="KW-1185">Reference proteome</keyword>
<proteinExistence type="predicted"/>
<dbReference type="EMBL" id="CAJNBJ010000017">
    <property type="protein sequence ID" value="CAE6766519.1"/>
    <property type="molecule type" value="Genomic_DNA"/>
</dbReference>
<feature type="domain" description="Helix-hairpin-helix DNA-binding motif class 1" evidence="1">
    <location>
        <begin position="116"/>
        <end position="135"/>
    </location>
</feature>
<dbReference type="Pfam" id="PF12836">
    <property type="entry name" value="HHH_3"/>
    <property type="match status" value="1"/>
</dbReference>
<dbReference type="NCBIfam" id="TIGR00426">
    <property type="entry name" value="competence protein ComEA helix-hairpin-helix repeat region"/>
    <property type="match status" value="1"/>
</dbReference>
<evidence type="ECO:0000259" key="1">
    <source>
        <dbReference type="SMART" id="SM00278"/>
    </source>
</evidence>
<dbReference type="Proteomes" id="UP000675880">
    <property type="component" value="Unassembled WGS sequence"/>
</dbReference>
<evidence type="ECO:0000313" key="2">
    <source>
        <dbReference type="EMBL" id="CAE6766519.1"/>
    </source>
</evidence>
<dbReference type="Gene3D" id="1.10.150.320">
    <property type="entry name" value="Photosystem II 12 kDa extrinsic protein"/>
    <property type="match status" value="1"/>
</dbReference>
<gene>
    <name evidence="2" type="ORF">NSPZN2_40068</name>
</gene>
<dbReference type="InterPro" id="IPR003583">
    <property type="entry name" value="Hlx-hairpin-Hlx_DNA-bd_motif"/>
</dbReference>
<sequence>MMHSLLIKLAMLAVTLGSLIWIASVTPVTKVMPPQAHLPSLAPPTIASSKHVPTVEVVPRPAAVQSDQPGIVPVRPAAKPAEAVERSVVREKAPVDPRQASQGTVRQVDLNQATVADLEALPGIGPKLAQRVIDHRDERGPFHSVDDLRQVRGIGRKKFDRLRPHVLVTNTRSLARHKGTL</sequence>
<accession>A0ABM8RQU9</accession>
<dbReference type="InterPro" id="IPR004509">
    <property type="entry name" value="Competence_ComEA_HhH"/>
</dbReference>
<reference evidence="2 3" key="1">
    <citation type="submission" date="2021-02" db="EMBL/GenBank/DDBJ databases">
        <authorList>
            <person name="Han P."/>
        </authorList>
    </citation>
    <scope>NUCLEOTIDE SEQUENCE [LARGE SCALE GENOMIC DNA]</scope>
    <source>
        <strain evidence="2">Candidatus Nitrospira sp. ZN2</strain>
    </source>
</reference>
<dbReference type="SUPFAM" id="SSF47781">
    <property type="entry name" value="RuvA domain 2-like"/>
    <property type="match status" value="1"/>
</dbReference>
<dbReference type="PANTHER" id="PTHR21180">
    <property type="entry name" value="ENDONUCLEASE/EXONUCLEASE/PHOSPHATASE FAMILY DOMAIN-CONTAINING PROTEIN 1"/>
    <property type="match status" value="1"/>
</dbReference>
<dbReference type="RefSeq" id="WP_213042951.1">
    <property type="nucleotide sequence ID" value="NZ_CAJNBJ010000017.1"/>
</dbReference>